<feature type="transmembrane region" description="Helical" evidence="6">
    <location>
        <begin position="324"/>
        <end position="343"/>
    </location>
</feature>
<dbReference type="GO" id="GO:0005886">
    <property type="term" value="C:plasma membrane"/>
    <property type="evidence" value="ECO:0007669"/>
    <property type="project" value="UniProtKB-SubCell"/>
</dbReference>
<feature type="transmembrane region" description="Helical" evidence="6">
    <location>
        <begin position="108"/>
        <end position="126"/>
    </location>
</feature>
<feature type="domain" description="Type II secretion system protein GspF" evidence="7">
    <location>
        <begin position="141"/>
        <end position="266"/>
    </location>
</feature>
<feature type="transmembrane region" description="Helical" evidence="6">
    <location>
        <begin position="31"/>
        <end position="53"/>
    </location>
</feature>
<protein>
    <submittedName>
        <fullName evidence="8">Type II secretion system protein</fullName>
    </submittedName>
</protein>
<dbReference type="Gene3D" id="2.60.40.10">
    <property type="entry name" value="Immunoglobulins"/>
    <property type="match status" value="1"/>
</dbReference>
<dbReference type="InterPro" id="IPR018076">
    <property type="entry name" value="T2SS_GspF_dom"/>
</dbReference>
<dbReference type="InterPro" id="IPR056569">
    <property type="entry name" value="ArlJ-like"/>
</dbReference>
<evidence type="ECO:0000256" key="2">
    <source>
        <dbReference type="ARBA" id="ARBA00022475"/>
    </source>
</evidence>
<dbReference type="OrthoDB" id="12374at2157"/>
<dbReference type="Pfam" id="PF00482">
    <property type="entry name" value="T2SSF"/>
    <property type="match status" value="1"/>
</dbReference>
<evidence type="ECO:0000256" key="1">
    <source>
        <dbReference type="ARBA" id="ARBA00004651"/>
    </source>
</evidence>
<dbReference type="PANTHER" id="PTHR35402">
    <property type="entry name" value="INTEGRAL MEMBRANE PROTEIN-RELATED"/>
    <property type="match status" value="1"/>
</dbReference>
<keyword evidence="5 6" id="KW-0472">Membrane</keyword>
<dbReference type="KEGG" id="mbn:Mboo_2405"/>
<accession>A7IB08</accession>
<sequence length="450" mass="48418">MPTSTPARSKKEELHEIIERIRIKYNPPRELFTIAIPVAIALLVVLTAFLMGYTLHTTTKQQASTATSDKEKALQAYLAQMNAGTGNATGAAATSSNPAAPTMGLDEVMVFALIIAILPYSIDITLQKRSTRKKEELYTEFLFKLSELMRGGLDPVKAVKELAKTDLGVLTPHIRIASTSMTFGKSFEESMKAMAQSLHSDLIRRYTMLVVQASYSGGSVADLILKASEDMRSIISIEREKEGNLHQYVMIFYFAQAIIIFIVYILTTSLLPFVEQLGATQMFGKTDIGNIDFARGFFHMIILNSLFGGLIIGKISEGDARYGLKHVVVLVAVGYIASALFILPPPVTQTGPQVNITVVSGGDQTGLANLGLKDPIVFKITDTSGNPVNSTQVAFSITPSGSVNPTTDTSDDNGLVQVKPVMGSDTGTYVIAAKANGVTLNVPITVTNGG</sequence>
<comment type="subcellular location">
    <subcellularLocation>
        <location evidence="1">Cell membrane</location>
        <topology evidence="1">Multi-pass membrane protein</topology>
    </subcellularLocation>
</comment>
<gene>
    <name evidence="8" type="ordered locus">Mboo_2405</name>
</gene>
<dbReference type="EMBL" id="CP000780">
    <property type="protein sequence ID" value="ABS56919.1"/>
    <property type="molecule type" value="Genomic_DNA"/>
</dbReference>
<dbReference type="SUPFAM" id="SSF49373">
    <property type="entry name" value="Invasin/intimin cell-adhesion fragments"/>
    <property type="match status" value="1"/>
</dbReference>
<dbReference type="GeneID" id="5411626"/>
<proteinExistence type="predicted"/>
<dbReference type="AlphaFoldDB" id="A7IB08"/>
<dbReference type="STRING" id="456442.Mboo_2405"/>
<evidence type="ECO:0000256" key="5">
    <source>
        <dbReference type="ARBA" id="ARBA00023136"/>
    </source>
</evidence>
<keyword evidence="2" id="KW-1003">Cell membrane</keyword>
<keyword evidence="4 6" id="KW-1133">Transmembrane helix</keyword>
<dbReference type="RefSeq" id="WP_012107981.1">
    <property type="nucleotide sequence ID" value="NC_009712.1"/>
</dbReference>
<dbReference type="InterPro" id="IPR013783">
    <property type="entry name" value="Ig-like_fold"/>
</dbReference>
<evidence type="ECO:0000259" key="7">
    <source>
        <dbReference type="Pfam" id="PF00482"/>
    </source>
</evidence>
<reference evidence="9" key="1">
    <citation type="journal article" date="2015" name="Microbiology">
        <title>Genome of Methanoregula boonei 6A8 reveals adaptations to oligotrophic peatland environments.</title>
        <authorList>
            <person name="Braeuer S."/>
            <person name="Cadillo-Quiroz H."/>
            <person name="Kyrpides N."/>
            <person name="Woyke T."/>
            <person name="Goodwin L."/>
            <person name="Detter C."/>
            <person name="Podell S."/>
            <person name="Yavitt J.B."/>
            <person name="Zinder S.H."/>
        </authorList>
    </citation>
    <scope>NUCLEOTIDE SEQUENCE [LARGE SCALE GENOMIC DNA]</scope>
    <source>
        <strain evidence="9">DSM 21154 / JCM 14090 / 6A8</strain>
    </source>
</reference>
<dbReference type="PANTHER" id="PTHR35402:SF1">
    <property type="entry name" value="TYPE II SECRETION SYSTEM PROTEIN GSPF DOMAIN-CONTAINING PROTEIN"/>
    <property type="match status" value="1"/>
</dbReference>
<keyword evidence="3 6" id="KW-0812">Transmembrane</keyword>
<evidence type="ECO:0000313" key="9">
    <source>
        <dbReference type="Proteomes" id="UP000002408"/>
    </source>
</evidence>
<evidence type="ECO:0000313" key="8">
    <source>
        <dbReference type="EMBL" id="ABS56919.1"/>
    </source>
</evidence>
<dbReference type="InterPro" id="IPR008964">
    <property type="entry name" value="Invasin/intimin_cell_adhesion"/>
</dbReference>
<feature type="transmembrane region" description="Helical" evidence="6">
    <location>
        <begin position="248"/>
        <end position="273"/>
    </location>
</feature>
<dbReference type="Proteomes" id="UP000002408">
    <property type="component" value="Chromosome"/>
</dbReference>
<feature type="transmembrane region" description="Helical" evidence="6">
    <location>
        <begin position="293"/>
        <end position="312"/>
    </location>
</feature>
<dbReference type="eggNOG" id="arCOG01808">
    <property type="taxonomic scope" value="Archaea"/>
</dbReference>
<organism evidence="8 9">
    <name type="scientific">Methanoregula boonei (strain DSM 21154 / JCM 14090 / 6A8)</name>
    <dbReference type="NCBI Taxonomy" id="456442"/>
    <lineage>
        <taxon>Archaea</taxon>
        <taxon>Methanobacteriati</taxon>
        <taxon>Methanobacteriota</taxon>
        <taxon>Stenosarchaea group</taxon>
        <taxon>Methanomicrobia</taxon>
        <taxon>Methanomicrobiales</taxon>
        <taxon>Methanoregulaceae</taxon>
        <taxon>Methanoregula</taxon>
    </lineage>
</organism>
<dbReference type="HOGENOM" id="CLU_603585_0_0_2"/>
<evidence type="ECO:0000256" key="4">
    <source>
        <dbReference type="ARBA" id="ARBA00022989"/>
    </source>
</evidence>
<evidence type="ECO:0000256" key="3">
    <source>
        <dbReference type="ARBA" id="ARBA00022692"/>
    </source>
</evidence>
<evidence type="ECO:0000256" key="6">
    <source>
        <dbReference type="SAM" id="Phobius"/>
    </source>
</evidence>
<name>A7IB08_METB6</name>
<keyword evidence="9" id="KW-1185">Reference proteome</keyword>